<dbReference type="Proteomes" id="UP001597237">
    <property type="component" value="Unassembled WGS sequence"/>
</dbReference>
<sequence length="425" mass="46024">MDAARPKKRPSAASLKKVTPENLARLGAERLAEILAGVAQARPELKRRLRMELAAEQGADHLMVEIDRRLAALETSRSRVSWRQRSTFVRDLKGLRELIAVRLAELDGPAARDRLFQFLQLAPRLRTRVRDADGQVAETFAQGARDLSRLAEAADVGFLAGTLAQQVALAPGDWAQWLPLAVDGRPELAEATLRRLSDHPAFAASWLPSLRTLADAAGNVDAYRATFTPAELAGQAVAAEVGARLLAAGRVEEAGEVLEAAAASTPIRAPGRRAAEPLFAWESAWIEYLERSGQSAAAQAALWASFERTLSVDRARAFIARLGGFDDVEAEARAFALAAGHPDFEAGLRFLLDWPALPEAAGMILARRAEAEVAAELAELWAGRLRTRFPEAAELLLRKAAAAAFRRRDLATCDRLTAEADSIGL</sequence>
<accession>A0ABW4N1K6</accession>
<dbReference type="InterPro" id="IPR049245">
    <property type="entry name" value="DUF6880"/>
</dbReference>
<protein>
    <submittedName>
        <fullName evidence="1">DUF6880 family protein</fullName>
    </submittedName>
</protein>
<gene>
    <name evidence="1" type="ORF">ACFSC0_09965</name>
</gene>
<organism evidence="1 2">
    <name type="scientific">Phenylobacterium terrae</name>
    <dbReference type="NCBI Taxonomy" id="2665495"/>
    <lineage>
        <taxon>Bacteria</taxon>
        <taxon>Pseudomonadati</taxon>
        <taxon>Pseudomonadota</taxon>
        <taxon>Alphaproteobacteria</taxon>
        <taxon>Caulobacterales</taxon>
        <taxon>Caulobacteraceae</taxon>
        <taxon>Phenylobacterium</taxon>
    </lineage>
</organism>
<dbReference type="Pfam" id="PF21810">
    <property type="entry name" value="DUF6880"/>
    <property type="match status" value="2"/>
</dbReference>
<evidence type="ECO:0000313" key="2">
    <source>
        <dbReference type="Proteomes" id="UP001597237"/>
    </source>
</evidence>
<comment type="caution">
    <text evidence="1">The sequence shown here is derived from an EMBL/GenBank/DDBJ whole genome shotgun (WGS) entry which is preliminary data.</text>
</comment>
<dbReference type="RefSeq" id="WP_377283091.1">
    <property type="nucleotide sequence ID" value="NZ_JBHRSI010000008.1"/>
</dbReference>
<keyword evidence="2" id="KW-1185">Reference proteome</keyword>
<evidence type="ECO:0000313" key="1">
    <source>
        <dbReference type="EMBL" id="MFD1783718.1"/>
    </source>
</evidence>
<proteinExistence type="predicted"/>
<name>A0ABW4N1K6_9CAUL</name>
<dbReference type="EMBL" id="JBHUEY010000001">
    <property type="protein sequence ID" value="MFD1783718.1"/>
    <property type="molecule type" value="Genomic_DNA"/>
</dbReference>
<reference evidence="2" key="1">
    <citation type="journal article" date="2019" name="Int. J. Syst. Evol. Microbiol.">
        <title>The Global Catalogue of Microorganisms (GCM) 10K type strain sequencing project: providing services to taxonomists for standard genome sequencing and annotation.</title>
        <authorList>
            <consortium name="The Broad Institute Genomics Platform"/>
            <consortium name="The Broad Institute Genome Sequencing Center for Infectious Disease"/>
            <person name="Wu L."/>
            <person name="Ma J."/>
        </authorList>
    </citation>
    <scope>NUCLEOTIDE SEQUENCE [LARGE SCALE GENOMIC DNA]</scope>
    <source>
        <strain evidence="2">DFY28</strain>
    </source>
</reference>